<gene>
    <name evidence="3" type="ORF">GM418_14625</name>
</gene>
<reference evidence="3 4" key="1">
    <citation type="submission" date="2019-11" db="EMBL/GenBank/DDBJ databases">
        <authorList>
            <person name="Zheng R.K."/>
            <person name="Sun C.M."/>
        </authorList>
    </citation>
    <scope>NUCLEOTIDE SEQUENCE [LARGE SCALE GENOMIC DNA]</scope>
    <source>
        <strain evidence="3 4">WC007</strain>
    </source>
</reference>
<sequence>MDNQGFLQSAVGKIGEFVEWLKEKMEDEQVRRDTLLDLGLDPDTDTKLDIPEDSVNNINQYQKSINPDDVAFQSAVNDVKIIYSSLKEFIKAVVDDPKDVDTYIWLFLELNTTNYIRLHYPEFYWISQLLGFLAEARVTIRSGFEDQGVPETIYDVAHFLIYDAPVYVVTELPAIVVKNIWELITNPIEYFIDLKDKIIEFWTEFTQSHQLESGLKAIEDAEKFSQIMTVLGGFFTAMESRMPESRFLVGWSTVPRTIKEDSTIELKDTILGNLMLKTIRREHDENFPVDLDEGWSRVETVLKKKEDNLKKKEEDREKLNDNEIKILTEYYTTVERWKRGNWADLVSERAFSFDLKLPEDQESEFDKRLGATVFFVADEEVSDFFNKNSDIKVESLGGLFISLNGELTYTHQFNDNWELKIKTTSGNALDVFLNRLPDANILGDMKLELTLKRKADPETGASYNLPNESGTRLAVGEIQINGFLSKEDGGFEIGLKDNAVVISGGDGDGFLNEILPSGDVPLKFSLSAGYTRKKGFYFDHNVDTLKDVLDLLKDKEDNSESASLEGKQSVIQPDSEMEGKSIDETGKNEKQPYELLIPIHKDLDFFHLDNLKWDYGPVTKDGALGGYLKVLSTFSSKLGPVKVKVEETGLGMKLSMPDKGGDLGATDFNFGFTPPKGVALSIDSEIISGGGFLELDFENHRYAGVLDFKLKIELDSGDLNIGITAIGLINTRLPNEEKGFSMLVSISVFFDPGFPLPFGFTLNAVGGIIGIYRTMKVDILRERIQTGAINSVMFPENVIENSSKIISDLRAVFPPQKKHYVVAPFFKFGYGEPTVMEIDIGFLIEMPFKGRFILLGSLGVYLPGKDAEKSLGEMHVDVFGDFNFAASYILIEGRLRDSNLVEVSLTGGFAFMLNWGSHPQFLLSVGGYHPRYKKPAKFPDVPRVTALIKKGEDIRLSCQYYQAITSNSYQIGVSAELVVKKGHARAYGFVGFNALLQFDPFYFDADIRISVDVSYRGRSFFGVGLEFLLSGPEPWRAKGYAKIKVLFFSLKIKFNITWGGEQKVAPVFVEPDKLLEKLKIQIKQSGNWSAKLPKEYSGAESLRSLNENEEEDQIFIHPSGYLELRQNLIPLNKNIEKLGNNHMKASTNYRISNYAFGKEDPVSTKKTIQDYFSRGQFENLPDNEKLSTPDFDLMNAGIEIMPDEFYDISTVMESTPNDFEDIILGESGSTQSKGPDNWQGERTLNISGNKRPVDHTRPDELFSFVDEIPESKKKTYKILSKEALESPEQLTKKYFNSYSAAKDYLKTHWSTEHQRKWQVLQAETEENEDVLIM</sequence>
<dbReference type="RefSeq" id="WP_158867563.1">
    <property type="nucleotide sequence ID" value="NZ_CP046401.1"/>
</dbReference>
<feature type="domain" description="DUF6603" evidence="2">
    <location>
        <begin position="599"/>
        <end position="1181"/>
    </location>
</feature>
<evidence type="ECO:0000313" key="3">
    <source>
        <dbReference type="EMBL" id="QGY44857.1"/>
    </source>
</evidence>
<feature type="compositionally biased region" description="Basic and acidic residues" evidence="1">
    <location>
        <begin position="577"/>
        <end position="587"/>
    </location>
</feature>
<evidence type="ECO:0000256" key="1">
    <source>
        <dbReference type="SAM" id="MobiDB-lite"/>
    </source>
</evidence>
<dbReference type="KEGG" id="mcos:GM418_14625"/>
<protein>
    <recommendedName>
        <fullName evidence="2">DUF6603 domain-containing protein</fullName>
    </recommendedName>
</protein>
<evidence type="ECO:0000259" key="2">
    <source>
        <dbReference type="Pfam" id="PF20248"/>
    </source>
</evidence>
<dbReference type="Pfam" id="PF20248">
    <property type="entry name" value="DUF6603"/>
    <property type="match status" value="1"/>
</dbReference>
<dbReference type="EMBL" id="CP046401">
    <property type="protein sequence ID" value="QGY44857.1"/>
    <property type="molecule type" value="Genomic_DNA"/>
</dbReference>
<name>A0A6I6JXD9_9BACT</name>
<feature type="region of interest" description="Disordered" evidence="1">
    <location>
        <begin position="557"/>
        <end position="587"/>
    </location>
</feature>
<organism evidence="3 4">
    <name type="scientific">Maribellus comscasis</name>
    <dbReference type="NCBI Taxonomy" id="2681766"/>
    <lineage>
        <taxon>Bacteria</taxon>
        <taxon>Pseudomonadati</taxon>
        <taxon>Bacteroidota</taxon>
        <taxon>Bacteroidia</taxon>
        <taxon>Marinilabiliales</taxon>
        <taxon>Prolixibacteraceae</taxon>
        <taxon>Maribellus</taxon>
    </lineage>
</organism>
<keyword evidence="4" id="KW-1185">Reference proteome</keyword>
<evidence type="ECO:0000313" key="4">
    <source>
        <dbReference type="Proteomes" id="UP000428260"/>
    </source>
</evidence>
<accession>A0A6I6JXD9</accession>
<proteinExistence type="predicted"/>
<dbReference type="InterPro" id="IPR046538">
    <property type="entry name" value="DUF6603"/>
</dbReference>
<dbReference type="Proteomes" id="UP000428260">
    <property type="component" value="Chromosome"/>
</dbReference>